<dbReference type="EMBL" id="CM017626">
    <property type="protein sequence ID" value="TYH78100.1"/>
    <property type="molecule type" value="Genomic_DNA"/>
</dbReference>
<protein>
    <submittedName>
        <fullName evidence="1">Uncharacterized protein</fullName>
    </submittedName>
</protein>
<evidence type="ECO:0000313" key="2">
    <source>
        <dbReference type="Proteomes" id="UP000322667"/>
    </source>
</evidence>
<dbReference type="Proteomes" id="UP000322667">
    <property type="component" value="Chromosome D04"/>
</dbReference>
<accession>A0A5D2LGJ9</accession>
<gene>
    <name evidence="1" type="ORF">ES332_D04G202100v1</name>
</gene>
<sequence length="75" mass="8788">MLCLPPFFSYFQNQVVCLSPVPIHLHRQDLHRSTFGPPPNSRIKHLRVCLFPNRQVEASIQERGVWYRLADFPVS</sequence>
<keyword evidence="2" id="KW-1185">Reference proteome</keyword>
<name>A0A5D2LGJ9_GOSTO</name>
<dbReference type="AlphaFoldDB" id="A0A5D2LGJ9"/>
<organism evidence="1 2">
    <name type="scientific">Gossypium tomentosum</name>
    <name type="common">Hawaiian cotton</name>
    <name type="synonym">Gossypium sandvicense</name>
    <dbReference type="NCBI Taxonomy" id="34277"/>
    <lineage>
        <taxon>Eukaryota</taxon>
        <taxon>Viridiplantae</taxon>
        <taxon>Streptophyta</taxon>
        <taxon>Embryophyta</taxon>
        <taxon>Tracheophyta</taxon>
        <taxon>Spermatophyta</taxon>
        <taxon>Magnoliopsida</taxon>
        <taxon>eudicotyledons</taxon>
        <taxon>Gunneridae</taxon>
        <taxon>Pentapetalae</taxon>
        <taxon>rosids</taxon>
        <taxon>malvids</taxon>
        <taxon>Malvales</taxon>
        <taxon>Malvaceae</taxon>
        <taxon>Malvoideae</taxon>
        <taxon>Gossypium</taxon>
    </lineage>
</organism>
<evidence type="ECO:0000313" key="1">
    <source>
        <dbReference type="EMBL" id="TYH78100.1"/>
    </source>
</evidence>
<reference evidence="1 2" key="1">
    <citation type="submission" date="2019-07" db="EMBL/GenBank/DDBJ databases">
        <title>WGS assembly of Gossypium tomentosum.</title>
        <authorList>
            <person name="Chen Z.J."/>
            <person name="Sreedasyam A."/>
            <person name="Ando A."/>
            <person name="Song Q."/>
            <person name="De L."/>
            <person name="Hulse-Kemp A."/>
            <person name="Ding M."/>
            <person name="Ye W."/>
            <person name="Kirkbride R."/>
            <person name="Jenkins J."/>
            <person name="Plott C."/>
            <person name="Lovell J."/>
            <person name="Lin Y.-M."/>
            <person name="Vaughn R."/>
            <person name="Liu B."/>
            <person name="Li W."/>
            <person name="Simpson S."/>
            <person name="Scheffler B."/>
            <person name="Saski C."/>
            <person name="Grover C."/>
            <person name="Hu G."/>
            <person name="Conover J."/>
            <person name="Carlson J."/>
            <person name="Shu S."/>
            <person name="Boston L."/>
            <person name="Williams M."/>
            <person name="Peterson D."/>
            <person name="Mcgee K."/>
            <person name="Jones D."/>
            <person name="Wendel J."/>
            <person name="Stelly D."/>
            <person name="Grimwood J."/>
            <person name="Schmutz J."/>
        </authorList>
    </citation>
    <scope>NUCLEOTIDE SEQUENCE [LARGE SCALE GENOMIC DNA]</scope>
    <source>
        <strain evidence="1">7179.01</strain>
    </source>
</reference>
<proteinExistence type="predicted"/>